<dbReference type="Proteomes" id="UP000805649">
    <property type="component" value="Unassembled WGS sequence"/>
</dbReference>
<organism evidence="1 2">
    <name type="scientific">Colletotrichum truncatum</name>
    <name type="common">Anthracnose fungus</name>
    <name type="synonym">Colletotrichum capsici</name>
    <dbReference type="NCBI Taxonomy" id="5467"/>
    <lineage>
        <taxon>Eukaryota</taxon>
        <taxon>Fungi</taxon>
        <taxon>Dikarya</taxon>
        <taxon>Ascomycota</taxon>
        <taxon>Pezizomycotina</taxon>
        <taxon>Sordariomycetes</taxon>
        <taxon>Hypocreomycetidae</taxon>
        <taxon>Glomerellales</taxon>
        <taxon>Glomerellaceae</taxon>
        <taxon>Colletotrichum</taxon>
        <taxon>Colletotrichum truncatum species complex</taxon>
    </lineage>
</organism>
<evidence type="ECO:0000313" key="2">
    <source>
        <dbReference type="Proteomes" id="UP000805649"/>
    </source>
</evidence>
<sequence length="696" mass="77634">MVGRRRRTSDSTTATLDPEAHVYTDELAVLKRFDQALEDEDAMLQTFVLEDATVYDKAGRPVELFTVRTKGPFTIRGRVVISEEQKSRAKKPTTKTALIETKQCIRYAIGSSEHEGFVTYGAWAGGQAGWYEIRPPSAAYKPIYDRMIEGVSIYYTVLTLLEEHAAQRGKPAKKSAKKKGRKAASSEHLGIEKVLFKYAVAMGDGATYDEVVARCDDHAPFLISHFYEDSNAFDWPPTSFFQWLVERHPDIHANVLESRKKKSAGAASRDELPRETEVIDSPSATDEPPAQKSLSKRKQRNPSQDTNLASNEVDANDFATSNSQRSIRSRSRAKTKTQSRSPPPEVPAVNQISTAEAMEVDVVPQMPPLEPENGHVAGQRSHVDMILEGLEELRPELEPITKTTFSKVSSKLYYKCTIRHYPGSGEILKYYAKELLERLDKNAWGESGFWKTLEETASGPRSKLEHVTVDQISASLVRRKAKTMKNEPSASSKVIALETPPPKRVGRPAGKMSALRLVGSKGSKRRLDPTDDTPTTASRGFKTAKISHIYDSEEDQAMDDASSSGDDDDDSEPDTAESPAALKLVIRAENVPTTEPKGPNGTWVCDEDDCGFVVRNADQQEGRERIQEHIREAHYEDDESRDTRIDLAVTEGVKNHLPIDHLLEKIRRMGQKDLEKEESSVDGTPLSQPIKRRLIS</sequence>
<proteinExistence type="predicted"/>
<reference evidence="1 2" key="1">
    <citation type="journal article" date="2020" name="Phytopathology">
        <title>Genome Sequence Resources of Colletotrichum truncatum, C. plurivorum, C. musicola, and C. sojae: Four Species Pathogenic to Soybean (Glycine max).</title>
        <authorList>
            <person name="Rogerio F."/>
            <person name="Boufleur T.R."/>
            <person name="Ciampi-Guillardi M."/>
            <person name="Sukno S.A."/>
            <person name="Thon M.R."/>
            <person name="Massola Junior N.S."/>
            <person name="Baroncelli R."/>
        </authorList>
    </citation>
    <scope>NUCLEOTIDE SEQUENCE [LARGE SCALE GENOMIC DNA]</scope>
    <source>
        <strain evidence="1 2">CMES1059</strain>
    </source>
</reference>
<comment type="caution">
    <text evidence="1">The sequence shown here is derived from an EMBL/GenBank/DDBJ whole genome shotgun (WGS) entry which is preliminary data.</text>
</comment>
<accession>A0ACC3ZIQ5</accession>
<protein>
    <submittedName>
        <fullName evidence="1">Uncharacterized protein</fullName>
    </submittedName>
</protein>
<evidence type="ECO:0000313" key="1">
    <source>
        <dbReference type="EMBL" id="KAL0943783.1"/>
    </source>
</evidence>
<gene>
    <name evidence="1" type="ORF">CTRU02_201670</name>
</gene>
<dbReference type="EMBL" id="VUJX02000001">
    <property type="protein sequence ID" value="KAL0943783.1"/>
    <property type="molecule type" value="Genomic_DNA"/>
</dbReference>
<keyword evidence="2" id="KW-1185">Reference proteome</keyword>
<name>A0ACC3ZIQ5_COLTU</name>